<sequence>MAEYDLKVAVIGGGTGLSTILRGLKRYPIDLTAIVTVADDGGSSGSLRTDFDVPPPGDIRNVLVALSEVEPLVQELFQYRFTGQTDLAGHPTGNLLIAAMTNITGDFASAIQKLSEVLKVRGCVLPVCNTPLCLCAEYDDGTIIQGESLIPTVDKKIKRVYYTKKDARALEEAVEAIMEADLVLLGPGSLYTSIIPNLLFSEISDALVKTSAECVYCCNIMTQPGETNGYTASDHVRALHEHAGASFVDKIIVNDEELDTETYERYYDQKSDIVIIDECNLQEMNIEIIKSRLVSYNSVGEVRHNAKKVAATIFSLLLDIEEKREG</sequence>
<dbReference type="Proteomes" id="UP001432099">
    <property type="component" value="Chromosome"/>
</dbReference>
<comment type="subcellular location">
    <subcellularLocation>
        <location evidence="2">Cytoplasm</location>
    </subcellularLocation>
</comment>
<dbReference type="CDD" id="cd07187">
    <property type="entry name" value="YvcK_like"/>
    <property type="match status" value="1"/>
</dbReference>
<dbReference type="PANTHER" id="PTHR30135">
    <property type="entry name" value="UNCHARACTERIZED PROTEIN YVCK-RELATED"/>
    <property type="match status" value="1"/>
</dbReference>
<comment type="similarity">
    <text evidence="2">Belongs to the gluconeogenesis factor family.</text>
</comment>
<name>A0ABN6ZDX7_9FIRM</name>
<dbReference type="InterPro" id="IPR038136">
    <property type="entry name" value="CofD-like_dom_sf"/>
</dbReference>
<accession>A0ABN6ZDX7</accession>
<evidence type="ECO:0000313" key="3">
    <source>
        <dbReference type="EMBL" id="BEH90145.1"/>
    </source>
</evidence>
<keyword evidence="1 2" id="KW-0963">Cytoplasm</keyword>
<dbReference type="NCBIfam" id="TIGR01826">
    <property type="entry name" value="CofD_related"/>
    <property type="match status" value="1"/>
</dbReference>
<gene>
    <name evidence="3" type="primary">mgfK</name>
    <name evidence="3" type="ORF">T23_02470</name>
</gene>
<dbReference type="HAMAP" id="MF_00973">
    <property type="entry name" value="Gluconeogen_factor"/>
    <property type="match status" value="1"/>
</dbReference>
<evidence type="ECO:0000256" key="2">
    <source>
        <dbReference type="HAMAP-Rule" id="MF_00973"/>
    </source>
</evidence>
<organism evidence="3 4">
    <name type="scientific">Turicibacter faecis</name>
    <dbReference type="NCBI Taxonomy" id="2963365"/>
    <lineage>
        <taxon>Bacteria</taxon>
        <taxon>Bacillati</taxon>
        <taxon>Bacillota</taxon>
        <taxon>Erysipelotrichia</taxon>
        <taxon>Erysipelotrichales</taxon>
        <taxon>Turicibacteraceae</taxon>
        <taxon>Turicibacter</taxon>
    </lineage>
</organism>
<dbReference type="Gene3D" id="3.40.50.10680">
    <property type="entry name" value="CofD-like domains"/>
    <property type="match status" value="1"/>
</dbReference>
<dbReference type="InterPro" id="IPR010119">
    <property type="entry name" value="Gluconeogen_factor"/>
</dbReference>
<dbReference type="SUPFAM" id="SSF142338">
    <property type="entry name" value="CofD-like"/>
    <property type="match status" value="1"/>
</dbReference>
<proteinExistence type="inferred from homology"/>
<dbReference type="EMBL" id="AP028127">
    <property type="protein sequence ID" value="BEH90145.1"/>
    <property type="molecule type" value="Genomic_DNA"/>
</dbReference>
<dbReference type="PANTHER" id="PTHR30135:SF3">
    <property type="entry name" value="GLUCONEOGENESIS FACTOR-RELATED"/>
    <property type="match status" value="1"/>
</dbReference>
<evidence type="ECO:0000256" key="1">
    <source>
        <dbReference type="ARBA" id="ARBA00022490"/>
    </source>
</evidence>
<dbReference type="RefSeq" id="WP_161832331.1">
    <property type="nucleotide sequence ID" value="NZ_AP028127.1"/>
</dbReference>
<evidence type="ECO:0000313" key="4">
    <source>
        <dbReference type="Proteomes" id="UP001432099"/>
    </source>
</evidence>
<dbReference type="InterPro" id="IPR002882">
    <property type="entry name" value="CofD"/>
</dbReference>
<protein>
    <recommendedName>
        <fullName evidence="2">Putative gluconeogenesis factor</fullName>
    </recommendedName>
</protein>
<reference evidence="3" key="1">
    <citation type="journal article" date="2024" name="Int. J. Syst. Evol. Microbiol.">
        <title>Turicibacter faecis sp. nov., isolated from faeces of heart failure mouse model.</title>
        <authorList>
            <person name="Imamura Y."/>
            <person name="Motooka D."/>
            <person name="Nakajima Y."/>
            <person name="Ito S."/>
            <person name="Kitakaze M."/>
            <person name="Iida T."/>
            <person name="Nakamura S."/>
        </authorList>
    </citation>
    <scope>NUCLEOTIDE SEQUENCE</scope>
    <source>
        <strain evidence="3">TC023</strain>
    </source>
</reference>
<dbReference type="Pfam" id="PF01933">
    <property type="entry name" value="CofD"/>
    <property type="match status" value="1"/>
</dbReference>
<keyword evidence="4" id="KW-1185">Reference proteome</keyword>
<comment type="function">
    <text evidence="2">Required for morphogenesis under gluconeogenic growth conditions.</text>
</comment>